<dbReference type="EMBL" id="CP003382">
    <property type="protein sequence ID" value="AFZ68909.1"/>
    <property type="molecule type" value="Genomic_DNA"/>
</dbReference>
<gene>
    <name evidence="1" type="ordered locus">Deipe_3476</name>
</gene>
<dbReference type="KEGG" id="dpd:Deipe_3476"/>
<dbReference type="PATRIC" id="fig|937777.3.peg.3488"/>
<accession>L0A628</accession>
<dbReference type="STRING" id="937777.Deipe_3476"/>
<keyword evidence="2" id="KW-1185">Reference proteome</keyword>
<protein>
    <submittedName>
        <fullName evidence="1">Uncharacterized protein</fullName>
    </submittedName>
</protein>
<sequence>MRLPVLVTYTPLVAPFLNLAALTGEELELLLGVEAAQRLRPDLSRARMEQKAFRGAEIPDELRFEPLSGSSEDGRAWGATSDHTRKIRSMREAYAALGFAEHGAFYAPGLQGARHQLALTGEGDTAARIVWSETLSEHSETPSTQLLTLLRDRASGFAAVLTSTVLTLPAPSLSEEVALRHLPGLDVQAAHAAHRSEVQRDGRGVRLATYTDWERAWRFLRSLNMSAWARRGVLLDVKGEK</sequence>
<dbReference type="HOGENOM" id="CLU_1150381_0_0_0"/>
<dbReference type="AlphaFoldDB" id="L0A628"/>
<organism evidence="1 2">
    <name type="scientific">Deinococcus peraridilitoris (strain DSM 19664 / LMG 22246 / CIP 109416 / KR-200)</name>
    <dbReference type="NCBI Taxonomy" id="937777"/>
    <lineage>
        <taxon>Bacteria</taxon>
        <taxon>Thermotogati</taxon>
        <taxon>Deinococcota</taxon>
        <taxon>Deinococci</taxon>
        <taxon>Deinococcales</taxon>
        <taxon>Deinococcaceae</taxon>
        <taxon>Deinococcus</taxon>
    </lineage>
</organism>
<dbReference type="Proteomes" id="UP000010467">
    <property type="component" value="Chromosome"/>
</dbReference>
<proteinExistence type="predicted"/>
<reference evidence="2" key="1">
    <citation type="submission" date="2012-03" db="EMBL/GenBank/DDBJ databases">
        <title>Complete sequence of chromosome of Deinococcus peraridilitoris DSM 19664.</title>
        <authorList>
            <person name="Lucas S."/>
            <person name="Copeland A."/>
            <person name="Lapidus A."/>
            <person name="Glavina del Rio T."/>
            <person name="Dalin E."/>
            <person name="Tice H."/>
            <person name="Bruce D."/>
            <person name="Goodwin L."/>
            <person name="Pitluck S."/>
            <person name="Peters L."/>
            <person name="Mikhailova N."/>
            <person name="Lu M."/>
            <person name="Kyrpides N."/>
            <person name="Mavromatis K."/>
            <person name="Ivanova N."/>
            <person name="Brettin T."/>
            <person name="Detter J.C."/>
            <person name="Han C."/>
            <person name="Larimer F."/>
            <person name="Land M."/>
            <person name="Hauser L."/>
            <person name="Markowitz V."/>
            <person name="Cheng J.-F."/>
            <person name="Hugenholtz P."/>
            <person name="Woyke T."/>
            <person name="Wu D."/>
            <person name="Pukall R."/>
            <person name="Steenblock K."/>
            <person name="Brambilla E."/>
            <person name="Klenk H.-P."/>
            <person name="Eisen J.A."/>
        </authorList>
    </citation>
    <scope>NUCLEOTIDE SEQUENCE [LARGE SCALE GENOMIC DNA]</scope>
    <source>
        <strain evidence="2">DSM 19664 / LMG 22246 / CIP 109416 / KR-200</strain>
    </source>
</reference>
<evidence type="ECO:0000313" key="2">
    <source>
        <dbReference type="Proteomes" id="UP000010467"/>
    </source>
</evidence>
<evidence type="ECO:0000313" key="1">
    <source>
        <dbReference type="EMBL" id="AFZ68909.1"/>
    </source>
</evidence>
<name>L0A628_DEIPD</name>